<protein>
    <submittedName>
        <fullName evidence="2">Caspase family protein</fullName>
    </submittedName>
</protein>
<dbReference type="InterPro" id="IPR052039">
    <property type="entry name" value="Caspase-related_regulators"/>
</dbReference>
<dbReference type="KEGG" id="sspb:CP982_39380"/>
<evidence type="ECO:0000313" key="3">
    <source>
        <dbReference type="Proteomes" id="UP000326505"/>
    </source>
</evidence>
<proteinExistence type="predicted"/>
<sequence length="657" mass="69752">MPSWRLRRASRGAGMRKRALLIGCRTGALRGVDADVALMADTLTPLGFEVTRATGPRATRRGIIDAYRALIDATGAGDAAVVYYSGHGGQARDPGSAPAPGQPARIQYLCPTDIDEPGPHGAFRGLFADELSALQDDLSARTENVTTVIDSCHSARMARTARQVPKARTEGRDWATVHAAWRAAVRAAPPRSGCTAAESNPSVVRLVACEPDASAYEVQLPGFDGPRGLLTASLARLLRAPGASRLTWRTLLGLLRPAVLDVVPFQRPEVEGPADRILFETTEQRATGVLPVAADRDGARLDGAELFGIAVGDQYALVPPGGDPERPLALAVVDRAEAGTARLRLQGEAAPGPHQIPPGTEAHPRHVSLGRRPVLLRPAEHPDRAHVAARLRACAHLRIARSDEPALAALTLTSDGLRLADSDGEPLSAGATPATDAGLDSLTQDLRQLARAAHVRALASGTGPAALPDDVAFHYALLCADGTQLPLDRSGAHVFHGDEIVVSIHNRAAERRHVSVFDVGLRGAVTQLTTTEPAGVGLDPDAHYELFRLPGSHRLAGIELYWPDGLPRGAPRPETLVAVVTDRPQDLTRLAQRGIARRGPGGSALQRLVDDVLTGVRDARVPQTAEPPVRYRVTRCDVLLHHGRRTGPSDHAPHAGR</sequence>
<feature type="domain" description="Peptidase C14 caspase" evidence="1">
    <location>
        <begin position="16"/>
        <end position="252"/>
    </location>
</feature>
<dbReference type="Pfam" id="PF00656">
    <property type="entry name" value="Peptidase_C14"/>
    <property type="match status" value="1"/>
</dbReference>
<evidence type="ECO:0000313" key="2">
    <source>
        <dbReference type="EMBL" id="QEV64016.1"/>
    </source>
</evidence>
<evidence type="ECO:0000259" key="1">
    <source>
        <dbReference type="Pfam" id="PF00656"/>
    </source>
</evidence>
<dbReference type="Proteomes" id="UP000326505">
    <property type="component" value="Chromosome"/>
</dbReference>
<dbReference type="GO" id="GO:0004197">
    <property type="term" value="F:cysteine-type endopeptidase activity"/>
    <property type="evidence" value="ECO:0007669"/>
    <property type="project" value="InterPro"/>
</dbReference>
<dbReference type="PANTHER" id="PTHR22576:SF37">
    <property type="entry name" value="MUCOSA-ASSOCIATED LYMPHOID TISSUE LYMPHOMA TRANSLOCATION PROTEIN 1"/>
    <property type="match status" value="1"/>
</dbReference>
<name>A0A5P2XN97_STRST</name>
<dbReference type="InterPro" id="IPR029030">
    <property type="entry name" value="Caspase-like_dom_sf"/>
</dbReference>
<dbReference type="EMBL" id="CP023690">
    <property type="protein sequence ID" value="QEV64016.1"/>
    <property type="molecule type" value="Genomic_DNA"/>
</dbReference>
<dbReference type="OrthoDB" id="8447555at2"/>
<dbReference type="AlphaFoldDB" id="A0A5P2XN97"/>
<gene>
    <name evidence="2" type="ORF">CP982_39380</name>
</gene>
<accession>A0A5P2XN97</accession>
<organism evidence="2 3">
    <name type="scientific">Streptomyces spectabilis</name>
    <dbReference type="NCBI Taxonomy" id="68270"/>
    <lineage>
        <taxon>Bacteria</taxon>
        <taxon>Bacillati</taxon>
        <taxon>Actinomycetota</taxon>
        <taxon>Actinomycetes</taxon>
        <taxon>Kitasatosporales</taxon>
        <taxon>Streptomycetaceae</taxon>
        <taxon>Streptomyces</taxon>
    </lineage>
</organism>
<dbReference type="InterPro" id="IPR011600">
    <property type="entry name" value="Pept_C14_caspase"/>
</dbReference>
<dbReference type="Gene3D" id="3.40.50.1460">
    <property type="match status" value="1"/>
</dbReference>
<dbReference type="PANTHER" id="PTHR22576">
    <property type="entry name" value="MUCOSA ASSOCIATED LYMPHOID TISSUE LYMPHOMA TRANSLOCATION PROTEIN 1/PARACASPASE"/>
    <property type="match status" value="1"/>
</dbReference>
<dbReference type="GO" id="GO:0006508">
    <property type="term" value="P:proteolysis"/>
    <property type="evidence" value="ECO:0007669"/>
    <property type="project" value="InterPro"/>
</dbReference>
<reference evidence="2 3" key="1">
    <citation type="submission" date="2017-09" db="EMBL/GenBank/DDBJ databases">
        <authorList>
            <person name="Lee N."/>
            <person name="Cho B.-K."/>
        </authorList>
    </citation>
    <scope>NUCLEOTIDE SEQUENCE [LARGE SCALE GENOMIC DNA]</scope>
    <source>
        <strain evidence="2 3">ATCC 27465</strain>
    </source>
</reference>
<dbReference type="SUPFAM" id="SSF52129">
    <property type="entry name" value="Caspase-like"/>
    <property type="match status" value="1"/>
</dbReference>